<dbReference type="PANTHER" id="PTHR11177">
    <property type="entry name" value="CHITINASE"/>
    <property type="match status" value="1"/>
</dbReference>
<dbReference type="HOGENOM" id="CLU_001837_3_0_1"/>
<keyword evidence="4 10" id="KW-0378">Hydrolase</keyword>
<evidence type="ECO:0000256" key="4">
    <source>
        <dbReference type="ARBA" id="ARBA00022801"/>
    </source>
</evidence>
<dbReference type="EMBL" id="CH476602">
    <property type="protein sequence ID" value="EAU32813.1"/>
    <property type="molecule type" value="Genomic_DNA"/>
</dbReference>
<feature type="domain" description="GH18" evidence="11">
    <location>
        <begin position="112"/>
        <end position="494"/>
    </location>
</feature>
<accession>Q0CJ65</accession>
<evidence type="ECO:0000256" key="7">
    <source>
        <dbReference type="ARBA" id="ARBA00023277"/>
    </source>
</evidence>
<dbReference type="EC" id="3.2.1.14" evidence="3"/>
<name>Q0CJ65_ASPTN</name>
<evidence type="ECO:0000313" key="13">
    <source>
        <dbReference type="Proteomes" id="UP000007963"/>
    </source>
</evidence>
<dbReference type="Pfam" id="PF00704">
    <property type="entry name" value="Glyco_hydro_18"/>
    <property type="match status" value="1"/>
</dbReference>
<dbReference type="InterPro" id="IPR001579">
    <property type="entry name" value="Glyco_hydro_18_chit_AS"/>
</dbReference>
<evidence type="ECO:0000256" key="6">
    <source>
        <dbReference type="ARBA" id="ARBA00023157"/>
    </source>
</evidence>
<dbReference type="GO" id="GO:0008061">
    <property type="term" value="F:chitin binding"/>
    <property type="evidence" value="ECO:0007669"/>
    <property type="project" value="InterPro"/>
</dbReference>
<dbReference type="Gene3D" id="3.20.20.80">
    <property type="entry name" value="Glycosidases"/>
    <property type="match status" value="1"/>
</dbReference>
<sequence>MRGLSPRTGAPTFSVVEIATHATLSIHVPMERAVVRAATVVMARPTVVPAACRTVMRQLSVASMLPHLVKHVPLMSAACGTTKDFCGTGCQSNCVLDPEPPAGAASVGILDNKVIGYYESWMARKSCHKVTPTDLPLDALTHINFAFAYIDPESYQIVTMDSDTPSSLFQDTTNVKSIKSDIKVFVSVGGWTFSDNNTATQPVYGEIAADATKRQKFADNVVHFLQQYGFDGLDIDWEYPGAGDRGGSPKDTENYVLLLKTLRETFNASGSKFGLTFTAPSSYWYLRWFDLPNMIKYADWINLMTYDLHGVWDSTDPIGSIVQAHTNLTEIKLAADLFWRVNIPPEKIVMGFGFYGRSFTLADKSCTKPGCPFKGASSPGPCSNTGGILAYYEIMDVLNDARTSSKRSTTITYVHDKTDAVNYFTFDNDQWVSYDDATTFAQKVAWANEVGLGGAMIWASDLDDDKYSAHSGLINKTILTNPTLQTIDKALSNPKSVIDDLASFNGQNCFKYEGSCVNLNDNSAMANACGSGYTVVGWDDAGCGKKNCHCGKPVCCPTSSAPKNCMWRGDNTGDAGVRSDCSAQCQAGEINIAGIKSSWGGGFTNDGSTDKCGRGYKVFCCPDPEYNEVIDGCAYADCGSDCPSGSTEMFVKVDTCWSKGQKYCCSTPADLTDCHWVGGSSGNDCANAKCASTELAIDRATYGDSFSACDWARERVACCTVKKAAREPATCGVDLCGLFPGWCPDDSSDESSVSYRKRSDLNSFDKRGNSHTYEVAVRNVVVKTIAAAYPSIGRLFTVANAGQIARWAFRLNQDYCTSSAMSVTPLPVGNVAKALYSGLNSEHIIDRQVINSFIKAALTGYLESGNSAGLLPVSETFWTTVWHAANSALGAMPPVGGADGASPNTPNARIMEAFGSTKFPAPFLATAAAINGAKGKIMGLNAPFSIATIEKFAAAAVEADSDEAVNKLLTPVRIPFAVFEYFRDYRVIRQWNNVLQQVGLQWAHVEQVTGVNDLQKWWWVWAPDFFQVVEKTAQGWTTEAIRAAAGAYTEARTAGRNLKTNDVVVAALSEFQSKVSMMKMPPINADKTTITD</sequence>
<evidence type="ECO:0000259" key="11">
    <source>
        <dbReference type="PROSITE" id="PS51910"/>
    </source>
</evidence>
<dbReference type="GO" id="GO:0000272">
    <property type="term" value="P:polysaccharide catabolic process"/>
    <property type="evidence" value="ECO:0007669"/>
    <property type="project" value="UniProtKB-KW"/>
</dbReference>
<evidence type="ECO:0000256" key="8">
    <source>
        <dbReference type="ARBA" id="ARBA00023295"/>
    </source>
</evidence>
<protein>
    <recommendedName>
        <fullName evidence="3">chitinase</fullName>
        <ecNumber evidence="3">3.2.1.14</ecNumber>
    </recommendedName>
</protein>
<dbReference type="PANTHER" id="PTHR11177:SF397">
    <property type="entry name" value="CHITINASE"/>
    <property type="match status" value="1"/>
</dbReference>
<dbReference type="InterPro" id="IPR050314">
    <property type="entry name" value="Glycosyl_Hydrlase_18"/>
</dbReference>
<dbReference type="InterPro" id="IPR011583">
    <property type="entry name" value="Chitinase_II/V-like_cat"/>
</dbReference>
<keyword evidence="8 10" id="KW-0326">Glycosidase</keyword>
<dbReference type="GeneID" id="4322126"/>
<dbReference type="AlphaFoldDB" id="Q0CJ65"/>
<dbReference type="InterPro" id="IPR017853">
    <property type="entry name" value="GH"/>
</dbReference>
<dbReference type="GO" id="GO:0006032">
    <property type="term" value="P:chitin catabolic process"/>
    <property type="evidence" value="ECO:0007669"/>
    <property type="project" value="UniProtKB-KW"/>
</dbReference>
<dbReference type="STRING" id="341663.Q0CJ65"/>
<evidence type="ECO:0000256" key="2">
    <source>
        <dbReference type="ARBA" id="ARBA00008682"/>
    </source>
</evidence>
<evidence type="ECO:0000256" key="1">
    <source>
        <dbReference type="ARBA" id="ARBA00000822"/>
    </source>
</evidence>
<dbReference type="PROSITE" id="PS51910">
    <property type="entry name" value="GH18_2"/>
    <property type="match status" value="1"/>
</dbReference>
<evidence type="ECO:0000256" key="5">
    <source>
        <dbReference type="ARBA" id="ARBA00023024"/>
    </source>
</evidence>
<comment type="catalytic activity">
    <reaction evidence="1">
        <text>Random endo-hydrolysis of N-acetyl-beta-D-glucosaminide (1-&gt;4)-beta-linkages in chitin and chitodextrins.</text>
        <dbReference type="EC" id="3.2.1.14"/>
    </reaction>
</comment>
<dbReference type="InterPro" id="IPR001223">
    <property type="entry name" value="Glyco_hydro18_cat"/>
</dbReference>
<keyword evidence="9" id="KW-0624">Polysaccharide degradation</keyword>
<comment type="similarity">
    <text evidence="2">Belongs to the glycosyl hydrolase 18 family. Chitinase class V subfamily.</text>
</comment>
<dbReference type="CDD" id="cd00035">
    <property type="entry name" value="ChtBD1"/>
    <property type="match status" value="1"/>
</dbReference>
<dbReference type="InterPro" id="IPR029070">
    <property type="entry name" value="Chitinase_insertion_sf"/>
</dbReference>
<dbReference type="SUPFAM" id="SSF51445">
    <property type="entry name" value="(Trans)glycosidases"/>
    <property type="match status" value="1"/>
</dbReference>
<evidence type="ECO:0000256" key="9">
    <source>
        <dbReference type="ARBA" id="ARBA00023326"/>
    </source>
</evidence>
<dbReference type="FunFam" id="3.10.50.10:FF:000001">
    <property type="entry name" value="Chitinase 3-like 1"/>
    <property type="match status" value="1"/>
</dbReference>
<keyword evidence="6" id="KW-1015">Disulfide bond</keyword>
<evidence type="ECO:0000313" key="12">
    <source>
        <dbReference type="EMBL" id="EAU32813.1"/>
    </source>
</evidence>
<dbReference type="GO" id="GO:0008843">
    <property type="term" value="F:endochitinase activity"/>
    <property type="evidence" value="ECO:0007669"/>
    <property type="project" value="UniProtKB-EC"/>
</dbReference>
<dbReference type="Proteomes" id="UP000007963">
    <property type="component" value="Unassembled WGS sequence"/>
</dbReference>
<organism evidence="12 13">
    <name type="scientific">Aspergillus terreus (strain NIH 2624 / FGSC A1156)</name>
    <dbReference type="NCBI Taxonomy" id="341663"/>
    <lineage>
        <taxon>Eukaryota</taxon>
        <taxon>Fungi</taxon>
        <taxon>Dikarya</taxon>
        <taxon>Ascomycota</taxon>
        <taxon>Pezizomycotina</taxon>
        <taxon>Eurotiomycetes</taxon>
        <taxon>Eurotiomycetidae</taxon>
        <taxon>Eurotiales</taxon>
        <taxon>Aspergillaceae</taxon>
        <taxon>Aspergillus</taxon>
        <taxon>Aspergillus subgen. Circumdati</taxon>
    </lineage>
</organism>
<evidence type="ECO:0000256" key="3">
    <source>
        <dbReference type="ARBA" id="ARBA00012729"/>
    </source>
</evidence>
<keyword evidence="7" id="KW-0119">Carbohydrate metabolism</keyword>
<dbReference type="SUPFAM" id="SSF54556">
    <property type="entry name" value="Chitinase insertion domain"/>
    <property type="match status" value="1"/>
</dbReference>
<keyword evidence="5" id="KW-0146">Chitin degradation</keyword>
<dbReference type="OrthoDB" id="73875at2759"/>
<gene>
    <name evidence="12" type="ORF">ATEG_06269</name>
</gene>
<evidence type="ECO:0000256" key="10">
    <source>
        <dbReference type="RuleBase" id="RU000489"/>
    </source>
</evidence>
<dbReference type="RefSeq" id="XP_001215447.1">
    <property type="nucleotide sequence ID" value="XM_001215447.1"/>
</dbReference>
<dbReference type="VEuPathDB" id="FungiDB:ATEG_06269"/>
<dbReference type="Gene3D" id="3.10.50.10">
    <property type="match status" value="1"/>
</dbReference>
<dbReference type="SMART" id="SM00636">
    <property type="entry name" value="Glyco_18"/>
    <property type="match status" value="1"/>
</dbReference>
<reference evidence="13" key="1">
    <citation type="submission" date="2005-09" db="EMBL/GenBank/DDBJ databases">
        <title>Annotation of the Aspergillus terreus NIH2624 genome.</title>
        <authorList>
            <person name="Birren B.W."/>
            <person name="Lander E.S."/>
            <person name="Galagan J.E."/>
            <person name="Nusbaum C."/>
            <person name="Devon K."/>
            <person name="Henn M."/>
            <person name="Ma L.-J."/>
            <person name="Jaffe D.B."/>
            <person name="Butler J."/>
            <person name="Alvarez P."/>
            <person name="Gnerre S."/>
            <person name="Grabherr M."/>
            <person name="Kleber M."/>
            <person name="Mauceli E.W."/>
            <person name="Brockman W."/>
            <person name="Rounsley S."/>
            <person name="Young S.K."/>
            <person name="LaButti K."/>
            <person name="Pushparaj V."/>
            <person name="DeCaprio D."/>
            <person name="Crawford M."/>
            <person name="Koehrsen M."/>
            <person name="Engels R."/>
            <person name="Montgomery P."/>
            <person name="Pearson M."/>
            <person name="Howarth C."/>
            <person name="Larson L."/>
            <person name="Luoma S."/>
            <person name="White J."/>
            <person name="Alvarado L."/>
            <person name="Kodira C.D."/>
            <person name="Zeng Q."/>
            <person name="Oleary S."/>
            <person name="Yandava C."/>
            <person name="Denning D.W."/>
            <person name="Nierman W.C."/>
            <person name="Milne T."/>
            <person name="Madden K."/>
        </authorList>
    </citation>
    <scope>NUCLEOTIDE SEQUENCE [LARGE SCALE GENOMIC DNA]</scope>
    <source>
        <strain evidence="13">NIH 2624 / FGSC A1156</strain>
    </source>
</reference>
<dbReference type="OMA" id="LAYYEIM"/>
<dbReference type="PROSITE" id="PS01095">
    <property type="entry name" value="GH18_1"/>
    <property type="match status" value="1"/>
</dbReference>
<dbReference type="eggNOG" id="KOG2806">
    <property type="taxonomic scope" value="Eukaryota"/>
</dbReference>
<proteinExistence type="inferred from homology"/>